<dbReference type="EMBL" id="JELX01004133">
    <property type="protein sequence ID" value="KYF50299.1"/>
    <property type="molecule type" value="Genomic_DNA"/>
</dbReference>
<evidence type="ECO:0000313" key="1">
    <source>
        <dbReference type="EMBL" id="KYF50299.1"/>
    </source>
</evidence>
<protein>
    <recommendedName>
        <fullName evidence="3">DUF4177 domain-containing protein</fullName>
    </recommendedName>
</protein>
<accession>A0A150P3P0</accession>
<gene>
    <name evidence="1" type="ORF">BE04_14780</name>
</gene>
<proteinExistence type="predicted"/>
<evidence type="ECO:0000313" key="2">
    <source>
        <dbReference type="Proteomes" id="UP000075604"/>
    </source>
</evidence>
<sequence length="100" mass="11259">MVVKAKRDPTEEGSERRAQALTLREVLMAARRGERGIMAYETKFVSAADAKTLTTRVQKAERDGWEYVGVKLAMAPVRPNDKDPPNYHVCMLATLRRPAD</sequence>
<organism evidence="1 2">
    <name type="scientific">Sorangium cellulosum</name>
    <name type="common">Polyangium cellulosum</name>
    <dbReference type="NCBI Taxonomy" id="56"/>
    <lineage>
        <taxon>Bacteria</taxon>
        <taxon>Pseudomonadati</taxon>
        <taxon>Myxococcota</taxon>
        <taxon>Polyangia</taxon>
        <taxon>Polyangiales</taxon>
        <taxon>Polyangiaceae</taxon>
        <taxon>Sorangium</taxon>
    </lineage>
</organism>
<reference evidence="1 2" key="1">
    <citation type="submission" date="2014-02" db="EMBL/GenBank/DDBJ databases">
        <title>The small core and large imbalanced accessory genome model reveals a collaborative survival strategy of Sorangium cellulosum strains in nature.</title>
        <authorList>
            <person name="Han K."/>
            <person name="Peng R."/>
            <person name="Blom J."/>
            <person name="Li Y.-Z."/>
        </authorList>
    </citation>
    <scope>NUCLEOTIDE SEQUENCE [LARGE SCALE GENOMIC DNA]</scope>
    <source>
        <strain evidence="1 2">So0157-18</strain>
    </source>
</reference>
<dbReference type="Proteomes" id="UP000075604">
    <property type="component" value="Unassembled WGS sequence"/>
</dbReference>
<evidence type="ECO:0008006" key="3">
    <source>
        <dbReference type="Google" id="ProtNLM"/>
    </source>
</evidence>
<dbReference type="AlphaFoldDB" id="A0A150P3P0"/>
<comment type="caution">
    <text evidence="1">The sequence shown here is derived from an EMBL/GenBank/DDBJ whole genome shotgun (WGS) entry which is preliminary data.</text>
</comment>
<name>A0A150P3P0_SORCE</name>